<dbReference type="OMA" id="ALAYLAX"/>
<protein>
    <recommendedName>
        <fullName evidence="3">PLD-like domain-containing protein</fullName>
    </recommendedName>
</protein>
<evidence type="ECO:0000259" key="3">
    <source>
        <dbReference type="Pfam" id="PF13918"/>
    </source>
</evidence>
<dbReference type="Gene3D" id="3.30.870.10">
    <property type="entry name" value="Endonuclease Chain A"/>
    <property type="match status" value="2"/>
</dbReference>
<dbReference type="InParanoid" id="A0A7R8V207"/>
<feature type="domain" description="PLD-like" evidence="3">
    <location>
        <begin position="233"/>
        <end position="394"/>
    </location>
</feature>
<evidence type="ECO:0000256" key="2">
    <source>
        <dbReference type="SAM" id="Phobius"/>
    </source>
</evidence>
<feature type="transmembrane region" description="Helical" evidence="2">
    <location>
        <begin position="48"/>
        <end position="70"/>
    </location>
</feature>
<gene>
    <name evidence="4" type="ORF">HERILL_LOCUS13778</name>
</gene>
<feature type="region of interest" description="Disordered" evidence="1">
    <location>
        <begin position="1"/>
        <end position="33"/>
    </location>
</feature>
<dbReference type="InterPro" id="IPR050874">
    <property type="entry name" value="Diverse_PLD-related"/>
</dbReference>
<organism evidence="4 5">
    <name type="scientific">Hermetia illucens</name>
    <name type="common">Black soldier fly</name>
    <dbReference type="NCBI Taxonomy" id="343691"/>
    <lineage>
        <taxon>Eukaryota</taxon>
        <taxon>Metazoa</taxon>
        <taxon>Ecdysozoa</taxon>
        <taxon>Arthropoda</taxon>
        <taxon>Hexapoda</taxon>
        <taxon>Insecta</taxon>
        <taxon>Pterygota</taxon>
        <taxon>Neoptera</taxon>
        <taxon>Endopterygota</taxon>
        <taxon>Diptera</taxon>
        <taxon>Brachycera</taxon>
        <taxon>Stratiomyomorpha</taxon>
        <taxon>Stratiomyidae</taxon>
        <taxon>Hermetiinae</taxon>
        <taxon>Hermetia</taxon>
    </lineage>
</organism>
<reference evidence="4 5" key="1">
    <citation type="submission" date="2020-11" db="EMBL/GenBank/DDBJ databases">
        <authorList>
            <person name="Wallbank WR R."/>
            <person name="Pardo Diaz C."/>
            <person name="Kozak K."/>
            <person name="Martin S."/>
            <person name="Jiggins C."/>
            <person name="Moest M."/>
            <person name="Warren A I."/>
            <person name="Generalovic N T."/>
            <person name="Byers J.R.P. K."/>
            <person name="Montejo-Kovacevich G."/>
            <person name="Yen C E."/>
        </authorList>
    </citation>
    <scope>NUCLEOTIDE SEQUENCE [LARGE SCALE GENOMIC DNA]</scope>
</reference>
<dbReference type="EMBL" id="LR899013">
    <property type="protein sequence ID" value="CAD7091361.1"/>
    <property type="molecule type" value="Genomic_DNA"/>
</dbReference>
<evidence type="ECO:0000256" key="1">
    <source>
        <dbReference type="SAM" id="MobiDB-lite"/>
    </source>
</evidence>
<keyword evidence="2" id="KW-1133">Transmembrane helix</keyword>
<proteinExistence type="predicted"/>
<dbReference type="PANTHER" id="PTHR10185">
    <property type="entry name" value="PHOSPHOLIPASE D - RELATED"/>
    <property type="match status" value="1"/>
</dbReference>
<dbReference type="AlphaFoldDB" id="A0A7R8V207"/>
<accession>A0A7R8V207</accession>
<dbReference type="Pfam" id="PF13918">
    <property type="entry name" value="PLDc_3"/>
    <property type="match status" value="1"/>
</dbReference>
<dbReference type="PANTHER" id="PTHR10185:SF17">
    <property type="entry name" value="GM01519P-RELATED"/>
    <property type="match status" value="1"/>
</dbReference>
<dbReference type="Proteomes" id="UP000594454">
    <property type="component" value="Chromosome 5"/>
</dbReference>
<evidence type="ECO:0000313" key="5">
    <source>
        <dbReference type="Proteomes" id="UP000594454"/>
    </source>
</evidence>
<keyword evidence="5" id="KW-1185">Reference proteome</keyword>
<evidence type="ECO:0000313" key="4">
    <source>
        <dbReference type="EMBL" id="CAD7091361.1"/>
    </source>
</evidence>
<dbReference type="OrthoDB" id="1923775at2759"/>
<keyword evidence="2" id="KW-0472">Membrane</keyword>
<feature type="compositionally biased region" description="Polar residues" evidence="1">
    <location>
        <begin position="13"/>
        <end position="28"/>
    </location>
</feature>
<dbReference type="SUPFAM" id="SSF56024">
    <property type="entry name" value="Phospholipase D/nuclease"/>
    <property type="match status" value="2"/>
</dbReference>
<sequence length="472" mass="54590">MAISFAKQKSEDGASTSATSIPEGSQQPLMREREKDLSSSQVYKVNRLWWSLCIGAFVLILLLVPITQIVNNFSIYFSKTGYQLPSYYCKDVCSIYLVETIPIRHDMDYISEHSIYDAWLSLLEAAEKTIDICSFSWSLQGADQNYALSFEDNDLFQALRKFDSNRKGKVNIFVDNFTWQDVTIREISPLENYHVQLMHLPKVKESHTTAWVADRMHFYLGTASVDWRFFRQDKEMGVLLKNCPCLAEELVSIFHAATVQPSTTDIRPELAKLHRIDFDNKYEMDSFFTISGPMKDFIGGISTEDAIVKAIANAKKFIYISVITYYPFKKQLPDVLYLRKIHETLCGAIERRNISIKLLTSWTESTDEEEQFLNSFQRYAQEITGKKFKLKRISFPKWHTKKGSIDHSMFLVTDNTAFIGISDWRADYFFDTPGIGLVLQEVGNKAEQTIRTQLIKLFQRDWNSQYAFAIQL</sequence>
<name>A0A7R8V207_HERIL</name>
<keyword evidence="2" id="KW-0812">Transmembrane</keyword>
<dbReference type="InterPro" id="IPR032803">
    <property type="entry name" value="PLDc_3"/>
</dbReference>